<dbReference type="Pfam" id="PF00580">
    <property type="entry name" value="UvrD-helicase"/>
    <property type="match status" value="1"/>
</dbReference>
<comment type="caution">
    <text evidence="15">The sequence shown here is derived from an EMBL/GenBank/DDBJ whole genome shotgun (WGS) entry which is preliminary data.</text>
</comment>
<evidence type="ECO:0000256" key="1">
    <source>
        <dbReference type="ARBA" id="ARBA00009922"/>
    </source>
</evidence>
<evidence type="ECO:0000256" key="10">
    <source>
        <dbReference type="ARBA" id="ARBA00034923"/>
    </source>
</evidence>
<evidence type="ECO:0000256" key="9">
    <source>
        <dbReference type="ARBA" id="ARBA00034808"/>
    </source>
</evidence>
<evidence type="ECO:0000256" key="6">
    <source>
        <dbReference type="ARBA" id="ARBA00023125"/>
    </source>
</evidence>
<dbReference type="PANTHER" id="PTHR11070">
    <property type="entry name" value="UVRD / RECB / PCRA DNA HELICASE FAMILY MEMBER"/>
    <property type="match status" value="1"/>
</dbReference>
<dbReference type="GO" id="GO:0000725">
    <property type="term" value="P:recombinational repair"/>
    <property type="evidence" value="ECO:0007669"/>
    <property type="project" value="TreeGrafter"/>
</dbReference>
<dbReference type="InterPro" id="IPR000212">
    <property type="entry name" value="DNA_helicase_UvrD/REP"/>
</dbReference>
<evidence type="ECO:0000256" key="3">
    <source>
        <dbReference type="ARBA" id="ARBA00022801"/>
    </source>
</evidence>
<comment type="catalytic activity">
    <reaction evidence="11">
        <text>ATP + H2O = ADP + phosphate + H(+)</text>
        <dbReference type="Rhea" id="RHEA:13065"/>
        <dbReference type="ChEBI" id="CHEBI:15377"/>
        <dbReference type="ChEBI" id="CHEBI:15378"/>
        <dbReference type="ChEBI" id="CHEBI:30616"/>
        <dbReference type="ChEBI" id="CHEBI:43474"/>
        <dbReference type="ChEBI" id="CHEBI:456216"/>
        <dbReference type="EC" id="5.6.2.4"/>
    </reaction>
</comment>
<dbReference type="GO" id="GO:0033202">
    <property type="term" value="C:DNA helicase complex"/>
    <property type="evidence" value="ECO:0007669"/>
    <property type="project" value="TreeGrafter"/>
</dbReference>
<evidence type="ECO:0000256" key="8">
    <source>
        <dbReference type="ARBA" id="ARBA00034617"/>
    </source>
</evidence>
<evidence type="ECO:0000259" key="14">
    <source>
        <dbReference type="PROSITE" id="PS51217"/>
    </source>
</evidence>
<dbReference type="EC" id="5.6.2.4" evidence="9"/>
<feature type="domain" description="UvrD-like helicase C-terminal" evidence="14">
    <location>
        <begin position="354"/>
        <end position="619"/>
    </location>
</feature>
<evidence type="ECO:0000256" key="7">
    <source>
        <dbReference type="ARBA" id="ARBA00023235"/>
    </source>
</evidence>
<gene>
    <name evidence="15" type="ORF">DFR50_11227</name>
</gene>
<dbReference type="InterPro" id="IPR014017">
    <property type="entry name" value="DNA_helicase_UvrD-like_C"/>
</dbReference>
<dbReference type="CDD" id="cd17932">
    <property type="entry name" value="DEXQc_UvrD"/>
    <property type="match status" value="1"/>
</dbReference>
<dbReference type="Gene3D" id="3.40.50.300">
    <property type="entry name" value="P-loop containing nucleotide triphosphate hydrolases"/>
    <property type="match status" value="2"/>
</dbReference>
<keyword evidence="7" id="KW-0413">Isomerase</keyword>
<dbReference type="EMBL" id="QNRK01000012">
    <property type="protein sequence ID" value="RBP13058.1"/>
    <property type="molecule type" value="Genomic_DNA"/>
</dbReference>
<dbReference type="Pfam" id="PF13361">
    <property type="entry name" value="UvrD_C"/>
    <property type="match status" value="1"/>
</dbReference>
<dbReference type="Gene3D" id="1.10.10.160">
    <property type="match status" value="1"/>
</dbReference>
<evidence type="ECO:0000313" key="15">
    <source>
        <dbReference type="EMBL" id="RBP13058.1"/>
    </source>
</evidence>
<dbReference type="Gene3D" id="1.10.486.10">
    <property type="entry name" value="PCRA, domain 4"/>
    <property type="match status" value="1"/>
</dbReference>
<comment type="similarity">
    <text evidence="1">Belongs to the helicase family. UvrD subfamily.</text>
</comment>
<dbReference type="RefSeq" id="WP_113889479.1">
    <property type="nucleotide sequence ID" value="NZ_QNRK01000012.1"/>
</dbReference>
<dbReference type="PANTHER" id="PTHR11070:SF2">
    <property type="entry name" value="ATP-DEPENDENT DNA HELICASE SRS2"/>
    <property type="match status" value="1"/>
</dbReference>
<keyword evidence="5 12" id="KW-0067">ATP-binding</keyword>
<protein>
    <recommendedName>
        <fullName evidence="9">DNA 3'-5' helicase</fullName>
        <ecNumber evidence="9">5.6.2.4</ecNumber>
    </recommendedName>
    <alternativeName>
        <fullName evidence="10">DNA 3'-5' helicase II</fullName>
    </alternativeName>
</protein>
<dbReference type="GO" id="GO:0003677">
    <property type="term" value="F:DNA binding"/>
    <property type="evidence" value="ECO:0007669"/>
    <property type="project" value="UniProtKB-KW"/>
</dbReference>
<dbReference type="OrthoDB" id="9810135at2"/>
<accession>A0A366FEI1</accession>
<comment type="catalytic activity">
    <reaction evidence="8">
        <text>Couples ATP hydrolysis with the unwinding of duplex DNA by translocating in the 3'-5' direction.</text>
        <dbReference type="EC" id="5.6.2.4"/>
    </reaction>
</comment>
<evidence type="ECO:0000256" key="5">
    <source>
        <dbReference type="ARBA" id="ARBA00022840"/>
    </source>
</evidence>
<feature type="binding site" evidence="12">
    <location>
        <begin position="75"/>
        <end position="82"/>
    </location>
    <ligand>
        <name>ATP</name>
        <dbReference type="ChEBI" id="CHEBI:30616"/>
    </ligand>
</feature>
<evidence type="ECO:0000259" key="13">
    <source>
        <dbReference type="PROSITE" id="PS51198"/>
    </source>
</evidence>
<keyword evidence="6" id="KW-0238">DNA-binding</keyword>
<proteinExistence type="inferred from homology"/>
<dbReference type="SUPFAM" id="SSF52540">
    <property type="entry name" value="P-loop containing nucleoside triphosphate hydrolases"/>
    <property type="match status" value="1"/>
</dbReference>
<evidence type="ECO:0000256" key="11">
    <source>
        <dbReference type="ARBA" id="ARBA00048988"/>
    </source>
</evidence>
<keyword evidence="16" id="KW-1185">Reference proteome</keyword>
<reference evidence="15 16" key="1">
    <citation type="submission" date="2018-06" db="EMBL/GenBank/DDBJ databases">
        <title>Genomic Encyclopedia of Type Strains, Phase IV (KMG-IV): sequencing the most valuable type-strain genomes for metagenomic binning, comparative biology and taxonomic classification.</title>
        <authorList>
            <person name="Goeker M."/>
        </authorList>
    </citation>
    <scope>NUCLEOTIDE SEQUENCE [LARGE SCALE GENOMIC DNA]</scope>
    <source>
        <strain evidence="15 16">DSM 24875</strain>
    </source>
</reference>
<keyword evidence="4 12" id="KW-0347">Helicase</keyword>
<dbReference type="GO" id="GO:0043138">
    <property type="term" value="F:3'-5' DNA helicase activity"/>
    <property type="evidence" value="ECO:0007669"/>
    <property type="project" value="UniProtKB-EC"/>
</dbReference>
<dbReference type="PROSITE" id="PS51198">
    <property type="entry name" value="UVRD_HELICASE_ATP_BIND"/>
    <property type="match status" value="1"/>
</dbReference>
<evidence type="ECO:0000313" key="16">
    <source>
        <dbReference type="Proteomes" id="UP000253529"/>
    </source>
</evidence>
<sequence>MPLPDDIPGYDVDPGGDAAAYDEWAALAAEPAHPPHDHQQREAGDCRTSFDAIAATLTTTQMRAASHPGSILVLAGAGTGKTSTLTAAVAHRVAVDGVPPHRVLAATFTNKAAAEMAGRIRVALGPDAAPHWLGTFHGLAARQLRASPEVASLRDNFDILDADDSRRILRRVMKALNFAADEDDGGKRDPVKIVAGHIGRFKDLLMTPRAASAHVENRIGEANRLHAAIDAAGLTAAANVYPEYQARLREANAADFGDLLLWPTLALVNDADYRARWAGRFDWVHADEYQDVNFAQYTWLKTLASHGRRMFVVGDDDQSIYGWRGADVTFIRRFKLDFPDAVDIRLEENFRSTGHILAAANAIIAEDKARFGKTLFTRKGQGAPVELMSFRDGENEAAGLAEALILRKGEGARWSEMAVLYRNNFLSRAFEEALLRAKIPYRLVGDVGFYARAEIKDALALLRLAAMPDDRQSDEAFRRVINEPRRGFGAKAIEILERDASFFGVSLLKAVETAALPPKTREAGLQFVDQIRAVAGDTTLTLADQLSLLLDRTGYRAMLRASRAENMEPKLENLGELLDIVGGFHSAREFLDHAALATSREREGDEDAVSLMTLHKAKGLEFPHVFLPAFEAGILPSSYGEIDEERRLAYVGLTRGMRRVRISWALYRRGPAEPSPFLDAIPEGSRVFLSRPDPRHLSPQAKAGLRHIAGRLHRRG</sequence>
<organism evidence="15 16">
    <name type="scientific">Roseiarcus fermentans</name>
    <dbReference type="NCBI Taxonomy" id="1473586"/>
    <lineage>
        <taxon>Bacteria</taxon>
        <taxon>Pseudomonadati</taxon>
        <taxon>Pseudomonadota</taxon>
        <taxon>Alphaproteobacteria</taxon>
        <taxon>Hyphomicrobiales</taxon>
        <taxon>Roseiarcaceae</taxon>
        <taxon>Roseiarcus</taxon>
    </lineage>
</organism>
<dbReference type="AlphaFoldDB" id="A0A366FEI1"/>
<dbReference type="PROSITE" id="PS51217">
    <property type="entry name" value="UVRD_HELICASE_CTER"/>
    <property type="match status" value="1"/>
</dbReference>
<keyword evidence="3 12" id="KW-0378">Hydrolase</keyword>
<name>A0A366FEI1_9HYPH</name>
<dbReference type="InterPro" id="IPR027417">
    <property type="entry name" value="P-loop_NTPase"/>
</dbReference>
<evidence type="ECO:0000256" key="4">
    <source>
        <dbReference type="ARBA" id="ARBA00022806"/>
    </source>
</evidence>
<dbReference type="GO" id="GO:0005829">
    <property type="term" value="C:cytosol"/>
    <property type="evidence" value="ECO:0007669"/>
    <property type="project" value="TreeGrafter"/>
</dbReference>
<feature type="domain" description="UvrD-like helicase ATP-binding" evidence="13">
    <location>
        <begin position="54"/>
        <end position="353"/>
    </location>
</feature>
<evidence type="ECO:0000256" key="12">
    <source>
        <dbReference type="PROSITE-ProRule" id="PRU00560"/>
    </source>
</evidence>
<dbReference type="InterPro" id="IPR014016">
    <property type="entry name" value="UvrD-like_ATP-bd"/>
</dbReference>
<dbReference type="GO" id="GO:0005524">
    <property type="term" value="F:ATP binding"/>
    <property type="evidence" value="ECO:0007669"/>
    <property type="project" value="UniProtKB-UniRule"/>
</dbReference>
<dbReference type="InterPro" id="IPR013986">
    <property type="entry name" value="DExx_box_DNA_helicase_dom_sf"/>
</dbReference>
<dbReference type="GO" id="GO:0016887">
    <property type="term" value="F:ATP hydrolysis activity"/>
    <property type="evidence" value="ECO:0007669"/>
    <property type="project" value="RHEA"/>
</dbReference>
<dbReference type="Proteomes" id="UP000253529">
    <property type="component" value="Unassembled WGS sequence"/>
</dbReference>
<keyword evidence="2 12" id="KW-0547">Nucleotide-binding</keyword>
<evidence type="ECO:0000256" key="2">
    <source>
        <dbReference type="ARBA" id="ARBA00022741"/>
    </source>
</evidence>